<keyword evidence="7 15" id="KW-0378">Hydrolase</keyword>
<comment type="catalytic activity">
    <reaction evidence="1 15">
        <text>Hydrolysis of DNA containing ring-opened 7-methylguanine residues, releasing 2,6-diamino-4-hydroxy-5-(N-methyl)formamidopyrimidine.</text>
        <dbReference type="EC" id="3.2.2.23"/>
    </reaction>
</comment>
<evidence type="ECO:0000256" key="15">
    <source>
        <dbReference type="HAMAP-Rule" id="MF_00103"/>
    </source>
</evidence>
<dbReference type="InterPro" id="IPR000214">
    <property type="entry name" value="Znf_DNA_glyclase/AP_lyase"/>
</dbReference>
<evidence type="ECO:0000256" key="5">
    <source>
        <dbReference type="ARBA" id="ARBA00022763"/>
    </source>
</evidence>
<evidence type="ECO:0000256" key="1">
    <source>
        <dbReference type="ARBA" id="ARBA00001668"/>
    </source>
</evidence>
<comment type="subunit">
    <text evidence="3 15">Monomer.</text>
</comment>
<dbReference type="AlphaFoldDB" id="A0A347WJ61"/>
<dbReference type="HAMAP" id="MF_00103">
    <property type="entry name" value="Fapy_DNA_glycosyl"/>
    <property type="match status" value="1"/>
</dbReference>
<dbReference type="InterPro" id="IPR020629">
    <property type="entry name" value="FPG_Glyclase"/>
</dbReference>
<dbReference type="GO" id="GO:0008270">
    <property type="term" value="F:zinc ion binding"/>
    <property type="evidence" value="ECO:0007669"/>
    <property type="project" value="UniProtKB-UniRule"/>
</dbReference>
<dbReference type="InterPro" id="IPR015886">
    <property type="entry name" value="H2TH_FPG"/>
</dbReference>
<keyword evidence="19" id="KW-1185">Reference proteome</keyword>
<evidence type="ECO:0000256" key="3">
    <source>
        <dbReference type="ARBA" id="ARBA00011245"/>
    </source>
</evidence>
<evidence type="ECO:0000256" key="14">
    <source>
        <dbReference type="ARBA" id="ARBA00044632"/>
    </source>
</evidence>
<dbReference type="Pfam" id="PF06827">
    <property type="entry name" value="zf-FPG_IleRS"/>
    <property type="match status" value="1"/>
</dbReference>
<dbReference type="EC" id="3.2.2.23" evidence="15"/>
<comment type="similarity">
    <text evidence="2 15">Belongs to the FPG family.</text>
</comment>
<evidence type="ECO:0000256" key="2">
    <source>
        <dbReference type="ARBA" id="ARBA00009409"/>
    </source>
</evidence>
<evidence type="ECO:0000259" key="17">
    <source>
        <dbReference type="PROSITE" id="PS51068"/>
    </source>
</evidence>
<keyword evidence="9 15" id="KW-0238">DNA-binding</keyword>
<evidence type="ECO:0000256" key="7">
    <source>
        <dbReference type="ARBA" id="ARBA00022801"/>
    </source>
</evidence>
<evidence type="ECO:0000256" key="4">
    <source>
        <dbReference type="ARBA" id="ARBA00022723"/>
    </source>
</evidence>
<dbReference type="Proteomes" id="UP000263232">
    <property type="component" value="Chromosome"/>
</dbReference>
<organism evidence="18 19">
    <name type="scientific">Suicoccus acidiformans</name>
    <dbReference type="NCBI Taxonomy" id="2036206"/>
    <lineage>
        <taxon>Bacteria</taxon>
        <taxon>Bacillati</taxon>
        <taxon>Bacillota</taxon>
        <taxon>Bacilli</taxon>
        <taxon>Lactobacillales</taxon>
        <taxon>Aerococcaceae</taxon>
        <taxon>Suicoccus</taxon>
    </lineage>
</organism>
<dbReference type="OrthoDB" id="9800855at2"/>
<dbReference type="GO" id="GO:0034039">
    <property type="term" value="F:8-oxo-7,8-dihydroguanine DNA N-glycosylase activity"/>
    <property type="evidence" value="ECO:0007669"/>
    <property type="project" value="TreeGrafter"/>
</dbReference>
<dbReference type="InterPro" id="IPR015887">
    <property type="entry name" value="DNA_glyclase_Znf_dom_DNA_BS"/>
</dbReference>
<dbReference type="SMART" id="SM01232">
    <property type="entry name" value="H2TH"/>
    <property type="match status" value="1"/>
</dbReference>
<dbReference type="InterPro" id="IPR012319">
    <property type="entry name" value="FPG_cat"/>
</dbReference>
<comment type="cofactor">
    <cofactor evidence="15">
        <name>Zn(2+)</name>
        <dbReference type="ChEBI" id="CHEBI:29105"/>
    </cofactor>
    <text evidence="15">Binds 1 zinc ion per subunit.</text>
</comment>
<dbReference type="PANTHER" id="PTHR22993">
    <property type="entry name" value="FORMAMIDOPYRIMIDINE-DNA GLYCOSYLASE"/>
    <property type="match status" value="1"/>
</dbReference>
<evidence type="ECO:0000256" key="11">
    <source>
        <dbReference type="ARBA" id="ARBA00023239"/>
    </source>
</evidence>
<protein>
    <recommendedName>
        <fullName evidence="15">Formamidopyrimidine-DNA glycosylase</fullName>
        <shortName evidence="15">Fapy-DNA glycosylase</shortName>
        <ecNumber evidence="15">3.2.2.23</ecNumber>
    </recommendedName>
    <alternativeName>
        <fullName evidence="15">DNA-(apurinic or apyrimidinic site) lyase MutM</fullName>
        <shortName evidence="15">AP lyase MutM</shortName>
        <ecNumber evidence="15">4.2.99.18</ecNumber>
    </alternativeName>
</protein>
<dbReference type="PROSITE" id="PS51066">
    <property type="entry name" value="ZF_FPG_2"/>
    <property type="match status" value="1"/>
</dbReference>
<dbReference type="SUPFAM" id="SSF57716">
    <property type="entry name" value="Glucocorticoid receptor-like (DNA-binding domain)"/>
    <property type="match status" value="1"/>
</dbReference>
<keyword evidence="5 15" id="KW-0227">DNA damage</keyword>
<keyword evidence="10 15" id="KW-0234">DNA repair</keyword>
<feature type="domain" description="FPG-type" evidence="16">
    <location>
        <begin position="243"/>
        <end position="277"/>
    </location>
</feature>
<dbReference type="SUPFAM" id="SSF46946">
    <property type="entry name" value="S13-like H2TH domain"/>
    <property type="match status" value="1"/>
</dbReference>
<proteinExistence type="inferred from homology"/>
<evidence type="ECO:0000256" key="13">
    <source>
        <dbReference type="ARBA" id="ARBA00023295"/>
    </source>
</evidence>
<dbReference type="NCBIfam" id="TIGR00577">
    <property type="entry name" value="fpg"/>
    <property type="match status" value="1"/>
</dbReference>
<feature type="binding site" evidence="15">
    <location>
        <position position="115"/>
    </location>
    <ligand>
        <name>DNA</name>
        <dbReference type="ChEBI" id="CHEBI:16991"/>
    </ligand>
</feature>
<dbReference type="InterPro" id="IPR010979">
    <property type="entry name" value="Ribosomal_uS13-like_H2TH"/>
</dbReference>
<dbReference type="Pfam" id="PF01149">
    <property type="entry name" value="Fapy_DNA_glyco"/>
    <property type="match status" value="1"/>
</dbReference>
<comment type="catalytic activity">
    <reaction evidence="14 15">
        <text>2'-deoxyribonucleotide-(2'-deoxyribose 5'-phosphate)-2'-deoxyribonucleotide-DNA = a 3'-end 2'-deoxyribonucleotide-(2,3-dehydro-2,3-deoxyribose 5'-phosphate)-DNA + a 5'-end 5'-phospho-2'-deoxyribonucleoside-DNA + H(+)</text>
        <dbReference type="Rhea" id="RHEA:66592"/>
        <dbReference type="Rhea" id="RHEA-COMP:13180"/>
        <dbReference type="Rhea" id="RHEA-COMP:16897"/>
        <dbReference type="Rhea" id="RHEA-COMP:17067"/>
        <dbReference type="ChEBI" id="CHEBI:15378"/>
        <dbReference type="ChEBI" id="CHEBI:136412"/>
        <dbReference type="ChEBI" id="CHEBI:157695"/>
        <dbReference type="ChEBI" id="CHEBI:167181"/>
        <dbReference type="EC" id="4.2.99.18"/>
    </reaction>
</comment>
<evidence type="ECO:0000256" key="8">
    <source>
        <dbReference type="ARBA" id="ARBA00022833"/>
    </source>
</evidence>
<keyword evidence="4 15" id="KW-0479">Metal-binding</keyword>
<evidence type="ECO:0000313" key="18">
    <source>
        <dbReference type="EMBL" id="AXY25118.1"/>
    </source>
</evidence>
<feature type="active site" description="Proton donor" evidence="15">
    <location>
        <position position="3"/>
    </location>
</feature>
<dbReference type="InterPro" id="IPR035937">
    <property type="entry name" value="FPG_N"/>
</dbReference>
<keyword evidence="11 15" id="KW-0456">Lyase</keyword>
<feature type="domain" description="Formamidopyrimidine-DNA glycosylase catalytic" evidence="17">
    <location>
        <begin position="2"/>
        <end position="118"/>
    </location>
</feature>
<gene>
    <name evidence="15" type="primary">mutM</name>
    <name evidence="15" type="synonym">fpg</name>
    <name evidence="18" type="ORF">CL176_03220</name>
</gene>
<reference evidence="18 19" key="1">
    <citation type="submission" date="2017-09" db="EMBL/GenBank/DDBJ databases">
        <title>Complete genome sequence of Oxytococcus suis strain ZY16052.</title>
        <authorList>
            <person name="Li F."/>
        </authorList>
    </citation>
    <scope>NUCLEOTIDE SEQUENCE [LARGE SCALE GENOMIC DNA]</scope>
    <source>
        <strain evidence="18 19">ZY16052</strain>
    </source>
</reference>
<dbReference type="InterPro" id="IPR010663">
    <property type="entry name" value="Znf_FPG/IleRS"/>
</dbReference>
<dbReference type="RefSeq" id="WP_118990034.1">
    <property type="nucleotide sequence ID" value="NZ_CP023434.1"/>
</dbReference>
<keyword evidence="8 15" id="KW-0862">Zinc</keyword>
<name>A0A347WJ61_9LACT</name>
<dbReference type="GO" id="GO:0003690">
    <property type="term" value="F:double-stranded DNA binding"/>
    <property type="evidence" value="ECO:0007669"/>
    <property type="project" value="UniProtKB-ARBA"/>
</dbReference>
<feature type="binding site" evidence="15">
    <location>
        <position position="96"/>
    </location>
    <ligand>
        <name>DNA</name>
        <dbReference type="ChEBI" id="CHEBI:16991"/>
    </ligand>
</feature>
<dbReference type="NCBIfam" id="NF002211">
    <property type="entry name" value="PRK01103.1"/>
    <property type="match status" value="1"/>
</dbReference>
<dbReference type="CDD" id="cd08966">
    <property type="entry name" value="EcFpg-like_N"/>
    <property type="match status" value="1"/>
</dbReference>
<dbReference type="PROSITE" id="PS01242">
    <property type="entry name" value="ZF_FPG_1"/>
    <property type="match status" value="1"/>
</dbReference>
<evidence type="ECO:0000256" key="12">
    <source>
        <dbReference type="ARBA" id="ARBA00023268"/>
    </source>
</evidence>
<keyword evidence="12 15" id="KW-0511">Multifunctional enzyme</keyword>
<evidence type="ECO:0000259" key="16">
    <source>
        <dbReference type="PROSITE" id="PS51066"/>
    </source>
</evidence>
<evidence type="ECO:0000256" key="10">
    <source>
        <dbReference type="ARBA" id="ARBA00023204"/>
    </source>
</evidence>
<evidence type="ECO:0000256" key="9">
    <source>
        <dbReference type="ARBA" id="ARBA00023125"/>
    </source>
</evidence>
<comment type="caution">
    <text evidence="15">Lacks conserved residue(s) required for the propagation of feature annotation.</text>
</comment>
<keyword evidence="13 15" id="KW-0326">Glycosidase</keyword>
<dbReference type="Pfam" id="PF06831">
    <property type="entry name" value="H2TH"/>
    <property type="match status" value="1"/>
</dbReference>
<dbReference type="EC" id="4.2.99.18" evidence="15"/>
<dbReference type="PANTHER" id="PTHR22993:SF9">
    <property type="entry name" value="FORMAMIDOPYRIMIDINE-DNA GLYCOSYLASE"/>
    <property type="match status" value="1"/>
</dbReference>
<feature type="active site" description="Proton donor; for delta-elimination activity" evidence="15">
    <location>
        <position position="267"/>
    </location>
</feature>
<evidence type="ECO:0000313" key="19">
    <source>
        <dbReference type="Proteomes" id="UP000263232"/>
    </source>
</evidence>
<dbReference type="Gene3D" id="3.20.190.10">
    <property type="entry name" value="MutM-like, N-terminal"/>
    <property type="match status" value="1"/>
</dbReference>
<dbReference type="FunFam" id="1.10.8.50:FF:000003">
    <property type="entry name" value="Formamidopyrimidine-DNA glycosylase"/>
    <property type="match status" value="1"/>
</dbReference>
<feature type="active site" description="Proton donor; for beta-elimination activity" evidence="15">
    <location>
        <position position="60"/>
    </location>
</feature>
<dbReference type="EMBL" id="CP023434">
    <property type="protein sequence ID" value="AXY25118.1"/>
    <property type="molecule type" value="Genomic_DNA"/>
</dbReference>
<accession>A0A347WJ61</accession>
<sequence>MPELPEVETARRGLAELVEGKVLAKVVITWPRIIHTDQPLEEWAERLVGQRIHHVNRRGKYLIFELDQDALLSHLRMEGKYRYFSSDDQPEEVSVHVHVRFYFTDGSQLHYQDVRKFGRMELLPLSEVDDFFIRKGLGPEPTEASFDLATFSEGLNKHQKAIKLVLLDQKVVAGLGNIYVDEVLFRACVHPARPSNSLTQAEVESLHQAIIVVMAEATAAGGTTIRTYENTFGQPGHYQDYLQVYAKAGEACPRCGSSIEKIKLGQRGTHFCPNCQVLL</sequence>
<comment type="function">
    <text evidence="15">Involved in base excision repair of DNA damaged by oxidation or by mutagenic agents. Acts as DNA glycosylase that recognizes and removes damaged bases. Has a preference for oxidized purines, such as 7,8-dihydro-8-oxoguanine (8-oxoG). Has AP (apurinic/apyrimidinic) lyase activity and introduces nicks in the DNA strand. Cleaves the DNA backbone by beta-delta elimination to generate a single-strand break at the site of the removed base with both 3'- and 5'-phosphates.</text>
</comment>
<dbReference type="SUPFAM" id="SSF81624">
    <property type="entry name" value="N-terminal domain of MutM-like DNA repair proteins"/>
    <property type="match status" value="1"/>
</dbReference>
<dbReference type="GO" id="GO:0140078">
    <property type="term" value="F:class I DNA-(apurinic or apyrimidinic site) endonuclease activity"/>
    <property type="evidence" value="ECO:0007669"/>
    <property type="project" value="UniProtKB-EC"/>
</dbReference>
<dbReference type="KEGG" id="abae:CL176_03220"/>
<feature type="active site" description="Schiff-base intermediate with DNA" evidence="15">
    <location>
        <position position="2"/>
    </location>
</feature>
<evidence type="ECO:0000256" key="6">
    <source>
        <dbReference type="ARBA" id="ARBA00022771"/>
    </source>
</evidence>
<dbReference type="SMART" id="SM00898">
    <property type="entry name" value="Fapy_DNA_glyco"/>
    <property type="match status" value="1"/>
</dbReference>
<dbReference type="GO" id="GO:0003684">
    <property type="term" value="F:damaged DNA binding"/>
    <property type="evidence" value="ECO:0007669"/>
    <property type="project" value="InterPro"/>
</dbReference>
<dbReference type="PROSITE" id="PS51068">
    <property type="entry name" value="FPG_CAT"/>
    <property type="match status" value="1"/>
</dbReference>
<keyword evidence="6 15" id="KW-0863">Zinc-finger</keyword>
<dbReference type="Gene3D" id="1.10.8.50">
    <property type="match status" value="1"/>
</dbReference>
<dbReference type="GO" id="GO:0006284">
    <property type="term" value="P:base-excision repair"/>
    <property type="evidence" value="ECO:0007669"/>
    <property type="project" value="InterPro"/>
</dbReference>